<dbReference type="AlphaFoldDB" id="A0A239NJJ5"/>
<evidence type="ECO:0000313" key="2">
    <source>
        <dbReference type="Proteomes" id="UP000198282"/>
    </source>
</evidence>
<name>A0A239NJJ5_9ACTN</name>
<keyword evidence="2" id="KW-1185">Reference proteome</keyword>
<gene>
    <name evidence="1" type="ORF">SAMN05216276_106048</name>
</gene>
<dbReference type="EMBL" id="FZOD01000060">
    <property type="protein sequence ID" value="SNT55035.1"/>
    <property type="molecule type" value="Genomic_DNA"/>
</dbReference>
<reference evidence="1 2" key="1">
    <citation type="submission" date="2017-06" db="EMBL/GenBank/DDBJ databases">
        <authorList>
            <person name="Kim H.J."/>
            <person name="Triplett B.A."/>
        </authorList>
    </citation>
    <scope>NUCLEOTIDE SEQUENCE [LARGE SCALE GENOMIC DNA]</scope>
    <source>
        <strain evidence="1 2">CGMCC 4.2132</strain>
    </source>
</reference>
<organism evidence="1 2">
    <name type="scientific">Streptosporangium subroseum</name>
    <dbReference type="NCBI Taxonomy" id="106412"/>
    <lineage>
        <taxon>Bacteria</taxon>
        <taxon>Bacillati</taxon>
        <taxon>Actinomycetota</taxon>
        <taxon>Actinomycetes</taxon>
        <taxon>Streptosporangiales</taxon>
        <taxon>Streptosporangiaceae</taxon>
        <taxon>Streptosporangium</taxon>
    </lineage>
</organism>
<accession>A0A239NJJ5</accession>
<protein>
    <submittedName>
        <fullName evidence="1">Uncharacterized protein</fullName>
    </submittedName>
</protein>
<dbReference type="Proteomes" id="UP000198282">
    <property type="component" value="Unassembled WGS sequence"/>
</dbReference>
<evidence type="ECO:0000313" key="1">
    <source>
        <dbReference type="EMBL" id="SNT55035.1"/>
    </source>
</evidence>
<sequence>MPVLTEVITLHRRTVITQRTRALSMRRQNPASLTGSNPELLLYRVQHPAASSLPSITRDASRMDQCGNNEWRTLNPHFPLLLLFGKTSLLGGHFGDVFTYGLHDKSDIKGISYQSDQ</sequence>
<proteinExistence type="predicted"/>